<dbReference type="Proteomes" id="UP001165378">
    <property type="component" value="Unassembled WGS sequence"/>
</dbReference>
<organism evidence="9 10">
    <name type="scientific">Yinghuangia soli</name>
    <dbReference type="NCBI Taxonomy" id="2908204"/>
    <lineage>
        <taxon>Bacteria</taxon>
        <taxon>Bacillati</taxon>
        <taxon>Actinomycetota</taxon>
        <taxon>Actinomycetes</taxon>
        <taxon>Kitasatosporales</taxon>
        <taxon>Streptomycetaceae</taxon>
        <taxon>Yinghuangia</taxon>
    </lineage>
</organism>
<keyword evidence="1 5" id="KW-0597">Phosphoprotein</keyword>
<dbReference type="PANTHER" id="PTHR43214">
    <property type="entry name" value="TWO-COMPONENT RESPONSE REGULATOR"/>
    <property type="match status" value="1"/>
</dbReference>
<dbReference type="InterPro" id="IPR039420">
    <property type="entry name" value="WalR-like"/>
</dbReference>
<dbReference type="PRINTS" id="PR00038">
    <property type="entry name" value="HTHLUXR"/>
</dbReference>
<dbReference type="InterPro" id="IPR000792">
    <property type="entry name" value="Tscrpt_reg_LuxR_C"/>
</dbReference>
<dbReference type="GO" id="GO:0000160">
    <property type="term" value="P:phosphorelay signal transduction system"/>
    <property type="evidence" value="ECO:0007669"/>
    <property type="project" value="InterPro"/>
</dbReference>
<dbReference type="PANTHER" id="PTHR43214:SF24">
    <property type="entry name" value="TRANSCRIPTIONAL REGULATORY PROTEIN NARL-RELATED"/>
    <property type="match status" value="1"/>
</dbReference>
<evidence type="ECO:0000256" key="1">
    <source>
        <dbReference type="ARBA" id="ARBA00022553"/>
    </source>
</evidence>
<dbReference type="Gene3D" id="3.40.50.2300">
    <property type="match status" value="1"/>
</dbReference>
<evidence type="ECO:0000313" key="10">
    <source>
        <dbReference type="Proteomes" id="UP001165378"/>
    </source>
</evidence>
<gene>
    <name evidence="9" type="ORF">LZ495_20750</name>
</gene>
<dbReference type="GO" id="GO:0003677">
    <property type="term" value="F:DNA binding"/>
    <property type="evidence" value="ECO:0007669"/>
    <property type="project" value="UniProtKB-KW"/>
</dbReference>
<dbReference type="InterPro" id="IPR001789">
    <property type="entry name" value="Sig_transdc_resp-reg_receiver"/>
</dbReference>
<dbReference type="EMBL" id="JAKFHA010000012">
    <property type="protein sequence ID" value="MCF2529631.1"/>
    <property type="molecule type" value="Genomic_DNA"/>
</dbReference>
<dbReference type="CDD" id="cd17535">
    <property type="entry name" value="REC_NarL-like"/>
    <property type="match status" value="1"/>
</dbReference>
<reference evidence="9" key="1">
    <citation type="submission" date="2022-01" db="EMBL/GenBank/DDBJ databases">
        <title>Genome-Based Taxonomic Classification of the Phylum Actinobacteria.</title>
        <authorList>
            <person name="Gao Y."/>
        </authorList>
    </citation>
    <scope>NUCLEOTIDE SEQUENCE</scope>
    <source>
        <strain evidence="9">KLBMP 8922</strain>
    </source>
</reference>
<dbReference type="SUPFAM" id="SSF52172">
    <property type="entry name" value="CheY-like"/>
    <property type="match status" value="1"/>
</dbReference>
<accession>A0AA41Q1L1</accession>
<name>A0AA41Q1L1_9ACTN</name>
<keyword evidence="3" id="KW-0238">DNA-binding</keyword>
<dbReference type="AlphaFoldDB" id="A0AA41Q1L1"/>
<evidence type="ECO:0000256" key="5">
    <source>
        <dbReference type="PROSITE-ProRule" id="PRU00169"/>
    </source>
</evidence>
<evidence type="ECO:0000256" key="3">
    <source>
        <dbReference type="ARBA" id="ARBA00023125"/>
    </source>
</evidence>
<keyword evidence="4" id="KW-0804">Transcription</keyword>
<proteinExistence type="predicted"/>
<dbReference type="Pfam" id="PF00196">
    <property type="entry name" value="GerE"/>
    <property type="match status" value="1"/>
</dbReference>
<feature type="modified residue" description="4-aspartylphosphate" evidence="5">
    <location>
        <position position="64"/>
    </location>
</feature>
<comment type="caution">
    <text evidence="9">The sequence shown here is derived from an EMBL/GenBank/DDBJ whole genome shotgun (WGS) entry which is preliminary data.</text>
</comment>
<dbReference type="SMART" id="SM00448">
    <property type="entry name" value="REC"/>
    <property type="match status" value="1"/>
</dbReference>
<dbReference type="SMART" id="SM00421">
    <property type="entry name" value="HTH_LUXR"/>
    <property type="match status" value="1"/>
</dbReference>
<sequence>MTAPGPAEPGVIKVVVVDDHEVVRAGFAGLLATQPDFRVVGTAADGAEAVRVCAAEQPDVVLMDVRMPGMDGIEATGRIVAGQEQRDQRRDQHRDQHRQQQPSADGPRILILTTFDLDEHVYDALAAGASGFLLKDVTAERLFDAVRVVASGEALLAPTVTRRLIGEFARMRPKPAATATPMAALTPRETEVLRLIAGGMSNPEIAGRLLVSEETVKTHVSRVLAKLGLRDRTQAVVAAYESGLVVPGTGPAS</sequence>
<evidence type="ECO:0000259" key="8">
    <source>
        <dbReference type="PROSITE" id="PS50110"/>
    </source>
</evidence>
<dbReference type="RefSeq" id="WP_235054010.1">
    <property type="nucleotide sequence ID" value="NZ_JAKFHA010000012.1"/>
</dbReference>
<evidence type="ECO:0000256" key="2">
    <source>
        <dbReference type="ARBA" id="ARBA00023015"/>
    </source>
</evidence>
<evidence type="ECO:0000313" key="9">
    <source>
        <dbReference type="EMBL" id="MCF2529631.1"/>
    </source>
</evidence>
<evidence type="ECO:0000256" key="4">
    <source>
        <dbReference type="ARBA" id="ARBA00023163"/>
    </source>
</evidence>
<feature type="region of interest" description="Disordered" evidence="6">
    <location>
        <begin position="82"/>
        <end position="105"/>
    </location>
</feature>
<evidence type="ECO:0000256" key="6">
    <source>
        <dbReference type="SAM" id="MobiDB-lite"/>
    </source>
</evidence>
<keyword evidence="2" id="KW-0805">Transcription regulation</keyword>
<dbReference type="PROSITE" id="PS50110">
    <property type="entry name" value="RESPONSE_REGULATORY"/>
    <property type="match status" value="1"/>
</dbReference>
<dbReference type="InterPro" id="IPR011006">
    <property type="entry name" value="CheY-like_superfamily"/>
</dbReference>
<dbReference type="GO" id="GO:0006355">
    <property type="term" value="P:regulation of DNA-templated transcription"/>
    <property type="evidence" value="ECO:0007669"/>
    <property type="project" value="InterPro"/>
</dbReference>
<dbReference type="Pfam" id="PF00072">
    <property type="entry name" value="Response_reg"/>
    <property type="match status" value="1"/>
</dbReference>
<dbReference type="InterPro" id="IPR058245">
    <property type="entry name" value="NreC/VraR/RcsB-like_REC"/>
</dbReference>
<evidence type="ECO:0000259" key="7">
    <source>
        <dbReference type="PROSITE" id="PS50043"/>
    </source>
</evidence>
<protein>
    <submittedName>
        <fullName evidence="9">Response regulator transcription factor</fullName>
    </submittedName>
</protein>
<keyword evidence="10" id="KW-1185">Reference proteome</keyword>
<dbReference type="PROSITE" id="PS50043">
    <property type="entry name" value="HTH_LUXR_2"/>
    <property type="match status" value="1"/>
</dbReference>
<feature type="domain" description="HTH luxR-type" evidence="7">
    <location>
        <begin position="178"/>
        <end position="243"/>
    </location>
</feature>
<dbReference type="CDD" id="cd06170">
    <property type="entry name" value="LuxR_C_like"/>
    <property type="match status" value="1"/>
</dbReference>
<dbReference type="PROSITE" id="PS00622">
    <property type="entry name" value="HTH_LUXR_1"/>
    <property type="match status" value="1"/>
</dbReference>
<feature type="compositionally biased region" description="Basic and acidic residues" evidence="6">
    <location>
        <begin position="84"/>
        <end position="98"/>
    </location>
</feature>
<feature type="domain" description="Response regulatory" evidence="8">
    <location>
        <begin position="13"/>
        <end position="150"/>
    </location>
</feature>